<comment type="caution">
    <text evidence="1">The sequence shown here is derived from an EMBL/GenBank/DDBJ whole genome shotgun (WGS) entry which is preliminary data.</text>
</comment>
<dbReference type="EMBL" id="SPUK01000015">
    <property type="protein sequence ID" value="TQV92497.1"/>
    <property type="molecule type" value="Genomic_DNA"/>
</dbReference>
<gene>
    <name evidence="1" type="ORF">IF1G_09015</name>
</gene>
<sequence length="85" mass="9432">MALYPREEDASPLCDFDSSSRAHLTCEASSEIVCWRALSVLLGLLSMFDPRHYSANHPCSIELGKAGRRGPCTLSSRLNDWKCNS</sequence>
<accession>A0A545USP3</accession>
<keyword evidence="2" id="KW-1185">Reference proteome</keyword>
<protein>
    <submittedName>
        <fullName evidence="1">Uncharacterized protein</fullName>
    </submittedName>
</protein>
<reference evidence="1 2" key="1">
    <citation type="journal article" date="2019" name="Appl. Microbiol. Biotechnol.">
        <title>Genome sequence of Isaria javanica and comparative genome analysis insights into family S53 peptidase evolution in fungal entomopathogens.</title>
        <authorList>
            <person name="Lin R."/>
            <person name="Zhang X."/>
            <person name="Xin B."/>
            <person name="Zou M."/>
            <person name="Gao Y."/>
            <person name="Qin F."/>
            <person name="Hu Q."/>
            <person name="Xie B."/>
            <person name="Cheng X."/>
        </authorList>
    </citation>
    <scope>NUCLEOTIDE SEQUENCE [LARGE SCALE GENOMIC DNA]</scope>
    <source>
        <strain evidence="1 2">IJ1G</strain>
    </source>
</reference>
<proteinExistence type="predicted"/>
<dbReference type="Proteomes" id="UP000315783">
    <property type="component" value="Unassembled WGS sequence"/>
</dbReference>
<dbReference type="AlphaFoldDB" id="A0A545USP3"/>
<evidence type="ECO:0000313" key="1">
    <source>
        <dbReference type="EMBL" id="TQV92497.1"/>
    </source>
</evidence>
<evidence type="ECO:0000313" key="2">
    <source>
        <dbReference type="Proteomes" id="UP000315783"/>
    </source>
</evidence>
<name>A0A545USP3_9HYPO</name>
<organism evidence="1 2">
    <name type="scientific">Cordyceps javanica</name>
    <dbReference type="NCBI Taxonomy" id="43265"/>
    <lineage>
        <taxon>Eukaryota</taxon>
        <taxon>Fungi</taxon>
        <taxon>Dikarya</taxon>
        <taxon>Ascomycota</taxon>
        <taxon>Pezizomycotina</taxon>
        <taxon>Sordariomycetes</taxon>
        <taxon>Hypocreomycetidae</taxon>
        <taxon>Hypocreales</taxon>
        <taxon>Cordycipitaceae</taxon>
        <taxon>Cordyceps</taxon>
    </lineage>
</organism>